<dbReference type="EMBL" id="JBGFFX010000005">
    <property type="protein sequence ID" value="MEY8770860.1"/>
    <property type="molecule type" value="Genomic_DNA"/>
</dbReference>
<comment type="caution">
    <text evidence="1">The sequence shown here is derived from an EMBL/GenBank/DDBJ whole genome shotgun (WGS) entry which is preliminary data.</text>
</comment>
<keyword evidence="2" id="KW-1185">Reference proteome</keyword>
<reference evidence="1 2" key="1">
    <citation type="submission" date="2024-07" db="EMBL/GenBank/DDBJ databases">
        <authorList>
            <person name="Hebao G."/>
        </authorList>
    </citation>
    <scope>NUCLEOTIDE SEQUENCE [LARGE SCALE GENOMIC DNA]</scope>
    <source>
        <strain evidence="1 2">ACCC 02193</strain>
    </source>
</reference>
<protein>
    <submittedName>
        <fullName evidence="1">Type I-F CRISPR-associated protein Csy2</fullName>
    </submittedName>
</protein>
<dbReference type="Pfam" id="PF09614">
    <property type="entry name" value="Cas_Csy2"/>
    <property type="match status" value="1"/>
</dbReference>
<organism evidence="1 2">
    <name type="scientific">Erwinia aeris</name>
    <dbReference type="NCBI Taxonomy" id="3239803"/>
    <lineage>
        <taxon>Bacteria</taxon>
        <taxon>Pseudomonadati</taxon>
        <taxon>Pseudomonadota</taxon>
        <taxon>Gammaproteobacteria</taxon>
        <taxon>Enterobacterales</taxon>
        <taxon>Erwiniaceae</taxon>
        <taxon>Erwinia</taxon>
    </lineage>
</organism>
<evidence type="ECO:0000313" key="1">
    <source>
        <dbReference type="EMBL" id="MEY8770860.1"/>
    </source>
</evidence>
<dbReference type="RefSeq" id="WP_369895518.1">
    <property type="nucleotide sequence ID" value="NZ_JBGFFX010000005.1"/>
</dbReference>
<dbReference type="Proteomes" id="UP001565243">
    <property type="component" value="Unassembled WGS sequence"/>
</dbReference>
<gene>
    <name evidence="1" type="primary">csy2</name>
    <name evidence="1" type="ORF">AB6T85_10535</name>
</gene>
<accession>A0ABV4E7H3</accession>
<dbReference type="CDD" id="cd09736">
    <property type="entry name" value="Csy2_I-F"/>
    <property type="match status" value="1"/>
</dbReference>
<sequence>MSHLIILRRLRVENANAVAGFTWGFPAITHFLGFTHALSRKLEKSHGISLSGCGVICHQQQVHAHSSGYDHVFALTRNPLTKEAKTASFNEEGRMHLTVSLLLQCEGSIAGGEHGAAELARYLEQLCQVQRLAGGNVVQLERVNVIGWPEEEQATRKILRRLLPGFALLDRSSLLAEHFSQLQQSNPTADMLDAWLDFASLKMRAVAETEDPQPGDKARWEYQPKPAGGFLVPLMTGYRAISPVLAPGQVANSRDNDTPFCFAESVYGVGEWRSLHRITRIDELIWCHAYENGHYLCRSSQAVSQTIYDDVEDEFNDE</sequence>
<dbReference type="InterPro" id="IPR013398">
    <property type="entry name" value="CRISPR-assoc_prot_Csy2"/>
</dbReference>
<evidence type="ECO:0000313" key="2">
    <source>
        <dbReference type="Proteomes" id="UP001565243"/>
    </source>
</evidence>
<name>A0ABV4E7H3_9GAMM</name>
<proteinExistence type="predicted"/>
<dbReference type="NCBIfam" id="TIGR02565">
    <property type="entry name" value="cas_Csy2"/>
    <property type="match status" value="1"/>
</dbReference>